<evidence type="ECO:0000259" key="5">
    <source>
        <dbReference type="PROSITE" id="PS51406"/>
    </source>
</evidence>
<dbReference type="GO" id="GO:0034116">
    <property type="term" value="P:positive regulation of heterotypic cell-cell adhesion"/>
    <property type="evidence" value="ECO:0007669"/>
    <property type="project" value="TreeGrafter"/>
</dbReference>
<comment type="subcellular location">
    <subcellularLocation>
        <location evidence="1">Secreted</location>
    </subcellularLocation>
</comment>
<evidence type="ECO:0000256" key="4">
    <source>
        <dbReference type="ARBA" id="ARBA00023180"/>
    </source>
</evidence>
<dbReference type="OrthoDB" id="6425181at2759"/>
<feature type="domain" description="Fibrinogen C-terminal" evidence="5">
    <location>
        <begin position="91"/>
        <end position="170"/>
    </location>
</feature>
<dbReference type="GO" id="GO:0005201">
    <property type="term" value="F:extracellular matrix structural constituent"/>
    <property type="evidence" value="ECO:0007669"/>
    <property type="project" value="TreeGrafter"/>
</dbReference>
<evidence type="ECO:0000256" key="3">
    <source>
        <dbReference type="ARBA" id="ARBA00023157"/>
    </source>
</evidence>
<protein>
    <submittedName>
        <fullName evidence="6">Techylectin-5A</fullName>
    </submittedName>
</protein>
<reference evidence="6 7" key="1">
    <citation type="journal article" date="2019" name="Sci. Rep.">
        <title>Orb-weaving spider Araneus ventricosus genome elucidates the spidroin gene catalogue.</title>
        <authorList>
            <person name="Kono N."/>
            <person name="Nakamura H."/>
            <person name="Ohtoshi R."/>
            <person name="Moran D.A.P."/>
            <person name="Shinohara A."/>
            <person name="Yoshida Y."/>
            <person name="Fujiwara M."/>
            <person name="Mori M."/>
            <person name="Tomita M."/>
            <person name="Arakawa K."/>
        </authorList>
    </citation>
    <scope>NUCLEOTIDE SEQUENCE [LARGE SCALE GENOMIC DNA]</scope>
</reference>
<dbReference type="PROSITE" id="PS51406">
    <property type="entry name" value="FIBRINOGEN_C_2"/>
    <property type="match status" value="1"/>
</dbReference>
<dbReference type="InterPro" id="IPR036056">
    <property type="entry name" value="Fibrinogen-like_C"/>
</dbReference>
<dbReference type="InterPro" id="IPR014716">
    <property type="entry name" value="Fibrinogen_a/b/g_C_1"/>
</dbReference>
<dbReference type="SUPFAM" id="SSF56496">
    <property type="entry name" value="Fibrinogen C-terminal domain-like"/>
    <property type="match status" value="1"/>
</dbReference>
<name>A0A4Y2RN39_ARAVE</name>
<dbReference type="EMBL" id="BGPR01017768">
    <property type="protein sequence ID" value="GBN77244.1"/>
    <property type="molecule type" value="Genomic_DNA"/>
</dbReference>
<dbReference type="AlphaFoldDB" id="A0A4Y2RN39"/>
<proteinExistence type="predicted"/>
<evidence type="ECO:0000256" key="2">
    <source>
        <dbReference type="ARBA" id="ARBA00022525"/>
    </source>
</evidence>
<dbReference type="PANTHER" id="PTHR47221">
    <property type="entry name" value="FIBRINOGEN ALPHA CHAIN"/>
    <property type="match status" value="1"/>
</dbReference>
<organism evidence="6 7">
    <name type="scientific">Araneus ventricosus</name>
    <name type="common">Orbweaver spider</name>
    <name type="synonym">Epeira ventricosa</name>
    <dbReference type="NCBI Taxonomy" id="182803"/>
    <lineage>
        <taxon>Eukaryota</taxon>
        <taxon>Metazoa</taxon>
        <taxon>Ecdysozoa</taxon>
        <taxon>Arthropoda</taxon>
        <taxon>Chelicerata</taxon>
        <taxon>Arachnida</taxon>
        <taxon>Araneae</taxon>
        <taxon>Araneomorphae</taxon>
        <taxon>Entelegynae</taxon>
        <taxon>Araneoidea</taxon>
        <taxon>Araneidae</taxon>
        <taxon>Araneus</taxon>
    </lineage>
</organism>
<dbReference type="GO" id="GO:0005577">
    <property type="term" value="C:fibrinogen complex"/>
    <property type="evidence" value="ECO:0007669"/>
    <property type="project" value="TreeGrafter"/>
</dbReference>
<comment type="caution">
    <text evidence="6">The sequence shown here is derived from an EMBL/GenBank/DDBJ whole genome shotgun (WGS) entry which is preliminary data.</text>
</comment>
<keyword evidence="3" id="KW-1015">Disulfide bond</keyword>
<dbReference type="Proteomes" id="UP000499080">
    <property type="component" value="Unassembled WGS sequence"/>
</dbReference>
<keyword evidence="4" id="KW-0325">Glycoprotein</keyword>
<accession>A0A4Y2RN39</accession>
<keyword evidence="7" id="KW-1185">Reference proteome</keyword>
<evidence type="ECO:0000313" key="7">
    <source>
        <dbReference type="Proteomes" id="UP000499080"/>
    </source>
</evidence>
<dbReference type="InterPro" id="IPR037579">
    <property type="entry name" value="FIB_ANG-like"/>
</dbReference>
<dbReference type="NCBIfam" id="NF040941">
    <property type="entry name" value="GGGWT_bact"/>
    <property type="match status" value="1"/>
</dbReference>
<dbReference type="PANTHER" id="PTHR47221:SF5">
    <property type="entry name" value="FIBRINOGEN C-TERMINAL DOMAIN-CONTAINING PROTEIN"/>
    <property type="match status" value="1"/>
</dbReference>
<evidence type="ECO:0000256" key="1">
    <source>
        <dbReference type="ARBA" id="ARBA00004613"/>
    </source>
</evidence>
<dbReference type="InterPro" id="IPR002181">
    <property type="entry name" value="Fibrinogen_a/b/g_C_dom"/>
</dbReference>
<dbReference type="Gene3D" id="3.90.215.10">
    <property type="entry name" value="Gamma Fibrinogen, chain A, domain 1"/>
    <property type="match status" value="1"/>
</dbReference>
<dbReference type="GO" id="GO:0030674">
    <property type="term" value="F:protein-macromolecule adaptor activity"/>
    <property type="evidence" value="ECO:0007669"/>
    <property type="project" value="TreeGrafter"/>
</dbReference>
<gene>
    <name evidence="6" type="primary">TL5A_108</name>
    <name evidence="6" type="ORF">AVEN_129652_1</name>
</gene>
<sequence length="170" mass="19257">MTSSACRAALFSFLSPPIEPPGTNLTILDITTFFFPAIATAIRESPTHREQDLNSTDQSECGSEKSLAYIEISKKLVSDVRENFPNCSKPIVLDENLRDCSEVLASGRNKSGVYTIWPKEHSTTGKPLKIYCDMETDGGGWTVIQRRGEFPVQQQDFYKNWESYKEWFET</sequence>
<evidence type="ECO:0000313" key="6">
    <source>
        <dbReference type="EMBL" id="GBN77244.1"/>
    </source>
</evidence>
<dbReference type="Pfam" id="PF00147">
    <property type="entry name" value="Fibrinogen_C"/>
    <property type="match status" value="1"/>
</dbReference>
<keyword evidence="2" id="KW-0964">Secreted</keyword>